<accession>A0A1I5FR77</accession>
<dbReference type="AlphaFoldDB" id="A0A1I5FR77"/>
<sequence>MPTRRTVRTAAYGATLLAAAAVLQGATASADPGGDHRDDDLTLTFHVVTSPFSYTDLGAPGPSAADVIVFNDVLEQDGRHVGHEVGSCVVVDPSGLSNCTAVVTLDGQGTIAYAFENAPPPEKTVAITGGSGDFRTVRGDGTFLESGEGTGTLTLRLHLR</sequence>
<evidence type="ECO:0008006" key="4">
    <source>
        <dbReference type="Google" id="ProtNLM"/>
    </source>
</evidence>
<protein>
    <recommendedName>
        <fullName evidence="4">Dirigent-like protein</fullName>
    </recommendedName>
</protein>
<evidence type="ECO:0000313" key="3">
    <source>
        <dbReference type="Proteomes" id="UP000183642"/>
    </source>
</evidence>
<feature type="signal peptide" evidence="1">
    <location>
        <begin position="1"/>
        <end position="30"/>
    </location>
</feature>
<reference evidence="3" key="1">
    <citation type="submission" date="2016-10" db="EMBL/GenBank/DDBJ databases">
        <authorList>
            <person name="Varghese N."/>
            <person name="Submissions S."/>
        </authorList>
    </citation>
    <scope>NUCLEOTIDE SEQUENCE [LARGE SCALE GENOMIC DNA]</scope>
    <source>
        <strain evidence="3">DSM 43161</strain>
    </source>
</reference>
<dbReference type="EMBL" id="FOWE01000005">
    <property type="protein sequence ID" value="SFO26270.1"/>
    <property type="molecule type" value="Genomic_DNA"/>
</dbReference>
<evidence type="ECO:0000256" key="1">
    <source>
        <dbReference type="SAM" id="SignalP"/>
    </source>
</evidence>
<dbReference type="Proteomes" id="UP000183642">
    <property type="component" value="Unassembled WGS sequence"/>
</dbReference>
<feature type="chain" id="PRO_5010304225" description="Dirigent-like protein" evidence="1">
    <location>
        <begin position="31"/>
        <end position="160"/>
    </location>
</feature>
<dbReference type="GO" id="GO:0009695">
    <property type="term" value="P:jasmonic acid biosynthetic process"/>
    <property type="evidence" value="ECO:0007669"/>
    <property type="project" value="InterPro"/>
</dbReference>
<evidence type="ECO:0000313" key="2">
    <source>
        <dbReference type="EMBL" id="SFO26270.1"/>
    </source>
</evidence>
<dbReference type="InterPro" id="IPR034871">
    <property type="entry name" value="Allene_oxi_cyc_sf"/>
</dbReference>
<dbReference type="InterPro" id="IPR044859">
    <property type="entry name" value="Allene_oxi_cyc_Dirigent"/>
</dbReference>
<dbReference type="GO" id="GO:0046423">
    <property type="term" value="F:allene-oxide cyclase activity"/>
    <property type="evidence" value="ECO:0007669"/>
    <property type="project" value="InterPro"/>
</dbReference>
<name>A0A1I5FR77_9ACTN</name>
<organism evidence="2 3">
    <name type="scientific">Geodermatophilus obscurus</name>
    <dbReference type="NCBI Taxonomy" id="1861"/>
    <lineage>
        <taxon>Bacteria</taxon>
        <taxon>Bacillati</taxon>
        <taxon>Actinomycetota</taxon>
        <taxon>Actinomycetes</taxon>
        <taxon>Geodermatophilales</taxon>
        <taxon>Geodermatophilaceae</taxon>
        <taxon>Geodermatophilus</taxon>
    </lineage>
</organism>
<keyword evidence="1" id="KW-0732">Signal</keyword>
<proteinExistence type="predicted"/>
<dbReference type="Gene3D" id="2.40.480.10">
    <property type="entry name" value="Allene oxide cyclase-like"/>
    <property type="match status" value="1"/>
</dbReference>
<dbReference type="SUPFAM" id="SSF141493">
    <property type="entry name" value="Allene oxide cyclase-like"/>
    <property type="match status" value="1"/>
</dbReference>
<keyword evidence="3" id="KW-1185">Reference proteome</keyword>
<gene>
    <name evidence="2" type="ORF">SAMN05660359_02341</name>
</gene>